<dbReference type="Pfam" id="PF22624">
    <property type="entry name" value="AASDHPPT_N"/>
    <property type="match status" value="1"/>
</dbReference>
<evidence type="ECO:0000313" key="6">
    <source>
        <dbReference type="EMBL" id="KYK61021.1"/>
    </source>
</evidence>
<dbReference type="RefSeq" id="XP_040660373.1">
    <property type="nucleotide sequence ID" value="XM_040799490.1"/>
</dbReference>
<feature type="chain" id="PRO_5012949577" evidence="2">
    <location>
        <begin position="16"/>
        <end position="889"/>
    </location>
</feature>
<evidence type="ECO:0000313" key="7">
    <source>
        <dbReference type="Proteomes" id="UP000076580"/>
    </source>
</evidence>
<dbReference type="GO" id="GO:0000287">
    <property type="term" value="F:magnesium ion binding"/>
    <property type="evidence" value="ECO:0007669"/>
    <property type="project" value="InterPro"/>
</dbReference>
<dbReference type="Pfam" id="PF03068">
    <property type="entry name" value="PAD"/>
    <property type="match status" value="1"/>
</dbReference>
<dbReference type="PANTHER" id="PTHR10837">
    <property type="entry name" value="PEPTIDYLARGININE DEIMINASE"/>
    <property type="match status" value="1"/>
</dbReference>
<dbReference type="Gene3D" id="3.75.10.10">
    <property type="entry name" value="L-arginine/glycine Amidinotransferase, Chain A"/>
    <property type="match status" value="1"/>
</dbReference>
<gene>
    <name evidence="6" type="ORF">DCS_02161</name>
</gene>
<dbReference type="InterPro" id="IPR036556">
    <property type="entry name" value="PAD_central_sf"/>
</dbReference>
<dbReference type="Gene3D" id="3.90.470.20">
    <property type="entry name" value="4'-phosphopantetheinyl transferase domain"/>
    <property type="match status" value="2"/>
</dbReference>
<dbReference type="GO" id="GO:0005509">
    <property type="term" value="F:calcium ion binding"/>
    <property type="evidence" value="ECO:0007669"/>
    <property type="project" value="InterPro"/>
</dbReference>
<dbReference type="GO" id="GO:0005737">
    <property type="term" value="C:cytoplasm"/>
    <property type="evidence" value="ECO:0007669"/>
    <property type="project" value="InterPro"/>
</dbReference>
<feature type="signal peptide" evidence="2">
    <location>
        <begin position="1"/>
        <end position="15"/>
    </location>
</feature>
<name>A0A151GVC1_DRECN</name>
<evidence type="ECO:0000256" key="1">
    <source>
        <dbReference type="ARBA" id="ARBA00022679"/>
    </source>
</evidence>
<dbReference type="Proteomes" id="UP000076580">
    <property type="component" value="Chromosome 01"/>
</dbReference>
<evidence type="ECO:0000259" key="4">
    <source>
        <dbReference type="Pfam" id="PF03068"/>
    </source>
</evidence>
<dbReference type="STRING" id="98403.A0A151GVC1"/>
<reference evidence="6 7" key="1">
    <citation type="journal article" date="2016" name="Sci. Rep.">
        <title>Insights into Adaptations to a Near-Obligate Nematode Endoparasitic Lifestyle from the Finished Genome of Drechmeria coniospora.</title>
        <authorList>
            <person name="Zhang L."/>
            <person name="Zhou Z."/>
            <person name="Guo Q."/>
            <person name="Fokkens L."/>
            <person name="Miskei M."/>
            <person name="Pocsi I."/>
            <person name="Zhang W."/>
            <person name="Chen M."/>
            <person name="Wang L."/>
            <person name="Sun Y."/>
            <person name="Donzelli B.G."/>
            <person name="Gibson D.M."/>
            <person name="Nelson D.R."/>
            <person name="Luo J.G."/>
            <person name="Rep M."/>
            <person name="Liu H."/>
            <person name="Yang S."/>
            <person name="Wang J."/>
            <person name="Krasnoff S.B."/>
            <person name="Xu Y."/>
            <person name="Molnar I."/>
            <person name="Lin M."/>
        </authorList>
    </citation>
    <scope>NUCLEOTIDE SEQUENCE [LARGE SCALE GENOMIC DNA]</scope>
    <source>
        <strain evidence="6 7">ARSEF 6962</strain>
    </source>
</reference>
<dbReference type="GO" id="GO:0008897">
    <property type="term" value="F:holo-[acyl-carrier-protein] synthase activity"/>
    <property type="evidence" value="ECO:0007669"/>
    <property type="project" value="InterPro"/>
</dbReference>
<protein>
    <submittedName>
        <fullName evidence="6">Uncharacterized protein</fullName>
    </submittedName>
</protein>
<dbReference type="InterPro" id="IPR037143">
    <property type="entry name" value="4-PPantetheinyl_Trfase_dom_sf"/>
</dbReference>
<dbReference type="PANTHER" id="PTHR10837:SF8">
    <property type="entry name" value="PROTEIN-ARGININE DEIMINASE"/>
    <property type="match status" value="1"/>
</dbReference>
<dbReference type="InterPro" id="IPR008278">
    <property type="entry name" value="4-PPantetheinyl_Trfase_dom"/>
</dbReference>
<dbReference type="InterPro" id="IPR004303">
    <property type="entry name" value="PAD"/>
</dbReference>
<dbReference type="InterPro" id="IPR013530">
    <property type="entry name" value="PAD_C"/>
</dbReference>
<feature type="domain" description="4'-phosphopantetheinyl transferase" evidence="3">
    <location>
        <begin position="722"/>
        <end position="802"/>
    </location>
</feature>
<dbReference type="SUPFAM" id="SSF55909">
    <property type="entry name" value="Pentein"/>
    <property type="match status" value="1"/>
</dbReference>
<proteinExistence type="predicted"/>
<keyword evidence="7" id="KW-1185">Reference proteome</keyword>
<dbReference type="GO" id="GO:0004668">
    <property type="term" value="F:protein-arginine deiminase activity"/>
    <property type="evidence" value="ECO:0007669"/>
    <property type="project" value="InterPro"/>
</dbReference>
<dbReference type="InterPro" id="IPR055066">
    <property type="entry name" value="AASDHPPT_N"/>
</dbReference>
<dbReference type="GeneID" id="63714804"/>
<keyword evidence="1" id="KW-0808">Transferase</keyword>
<dbReference type="SUPFAM" id="SSF110083">
    <property type="entry name" value="Peptidylarginine deiminase Pad4, middle domain"/>
    <property type="match status" value="1"/>
</dbReference>
<keyword evidence="2" id="KW-0732">Signal</keyword>
<comment type="caution">
    <text evidence="6">The sequence shown here is derived from an EMBL/GenBank/DDBJ whole genome shotgun (WGS) entry which is preliminary data.</text>
</comment>
<feature type="domain" description="4'-phosphopantetheinyl transferase N-terminal" evidence="5">
    <location>
        <begin position="625"/>
        <end position="708"/>
    </location>
</feature>
<evidence type="ECO:0000259" key="5">
    <source>
        <dbReference type="Pfam" id="PF22624"/>
    </source>
</evidence>
<dbReference type="EMBL" id="LAYC01000001">
    <property type="protein sequence ID" value="KYK61021.1"/>
    <property type="molecule type" value="Genomic_DNA"/>
</dbReference>
<evidence type="ECO:0000256" key="2">
    <source>
        <dbReference type="SAM" id="SignalP"/>
    </source>
</evidence>
<accession>A0A151GVC1</accession>
<dbReference type="AlphaFoldDB" id="A0A151GVC1"/>
<evidence type="ECO:0000259" key="3">
    <source>
        <dbReference type="Pfam" id="PF01648"/>
    </source>
</evidence>
<feature type="domain" description="Protein-arginine deiminase C-terminal" evidence="4">
    <location>
        <begin position="189"/>
        <end position="623"/>
    </location>
</feature>
<organism evidence="6 7">
    <name type="scientific">Drechmeria coniospora</name>
    <name type="common">Nematophagous fungus</name>
    <name type="synonym">Meria coniospora</name>
    <dbReference type="NCBI Taxonomy" id="98403"/>
    <lineage>
        <taxon>Eukaryota</taxon>
        <taxon>Fungi</taxon>
        <taxon>Dikarya</taxon>
        <taxon>Ascomycota</taxon>
        <taxon>Pezizomycotina</taxon>
        <taxon>Sordariomycetes</taxon>
        <taxon>Hypocreomycetidae</taxon>
        <taxon>Hypocreales</taxon>
        <taxon>Ophiocordycipitaceae</taxon>
        <taxon>Drechmeria</taxon>
    </lineage>
</organism>
<dbReference type="SUPFAM" id="SSF56214">
    <property type="entry name" value="4'-phosphopantetheinyl transferase"/>
    <property type="match status" value="2"/>
</dbReference>
<dbReference type="InParanoid" id="A0A151GVC1"/>
<sequence>MRAFAFGAVLAISHATSILKPDIRADTNRDGRVDIKGSTDVHGKDTWTNSAGALFLANIGDTNRRCSDRKDMQGGPETVSDEKLMGCHDAADDIQRSPQYLAPMRTVPLSNLSPRAFGSISISEEQSRKLVRIFRRSGDGWQIVHNDTILTVEELAKGLELGIDARDGRKPTWDGKATVRFSVTDGNQTSTDKVALRVAPLLAHHHLQKVEKVIAPNVSEPDPWSTMTRATFDDIDIIMQREGFQVPIQHINTMPLEVAQDPRTTILPTEWVQDQFEATYMSIPGPSGPVVMRIMVSTSNLWRDDHRVAFQTLRDTGIGAMYYPTDKFVPDLDHFGNLETIPPYELNGKRYPTGRIILGGEEEGLKPVATDLFRAQEVQDPLLIDSMWLPVGHVDEFLQFLPANTSRGWSIMVNDPHAGTRLLWEAYEAGLGPSLFYSRPSGASSTVETIVAAAEWAAAEMGNATANTMAADRIQATIDLLKKETGITDEEIFRVPAPYYWSTYKCTRTPQEKRLSRRSTVRRAEVAVSPDYCFSRRAGKGVVRTIVPPAVNGIVLSRSRYIAPKPWGPVVNGTDIFEKAARDCYKKAGFEVDFVDDWSLFVDKGDIHCATNVLRDASAAWWKFRAFALLPTEEQANVLRFYHVADAKLALGSSLLKRLAIARYASVPWPAASWSRDERTKPVFRHPDGTEPLLFNVSHQAGLVVLVALVFADRHRPSPDTSIGIDIVCPSERRDRDHAMIAADGWSHYVDMHSEVFSPAESSRLKDLPMPDADTRLAYFYALWCLREAYVKMTGEALLASWLRELELRYCAPPGQTAPEGRSLEIWFRGARVDDVEVQLHPLLDGYMVCTAMRWGRNHDGDGKPDTTVPFTELRIDELLTEAEAAGGL</sequence>
<dbReference type="Pfam" id="PF01648">
    <property type="entry name" value="ACPS"/>
    <property type="match status" value="1"/>
</dbReference>